<sequence>MREAYTIRNLFRKYLDGDCSEEEFNQLFDQLQFPQHEEQLRNLISEELNKNDKPDARIEALLESVDGRIMKDIHVWRENTLNTSKPVLKVVPLWRWLLTSAACLLICSLVYFYFDSSIDKGIVKDTKYGYTNDILPAEYKASLTLGNGKTMELSDQTSLPQMGSGGMYTLTVPKGGTFKLLLHDGTRVWLNASSKLRYPNTFTGSERKVYLEGEAFFEVTKDRSRPFLVMVEGKTIEVLGTSFNVHAYHGKVQATLVEGSIKIINKGRYSFLKPGQEAIITDQHTEVSAVDVKPTIAWKNGEFYFNEDPLPEIMNEISRWYDVQVVYTGNISQGKYTGAISRQATLAEVLEMLEDVTGRSFKIENRMITVQAKPEF</sequence>
<feature type="domain" description="Protein FecR C-terminal" evidence="3">
    <location>
        <begin position="302"/>
        <end position="370"/>
    </location>
</feature>
<name>R9GR41_9SPHI</name>
<dbReference type="PATRIC" id="fig|1150600.3.peg.2527"/>
<protein>
    <submittedName>
        <fullName evidence="4">Putative anti-sigma factor</fullName>
    </submittedName>
</protein>
<keyword evidence="1" id="KW-1133">Transmembrane helix</keyword>
<reference evidence="4 5" key="1">
    <citation type="journal article" date="2013" name="Genome Announc.">
        <title>Draft Genome Sequence of Arcticibacter svalbardensis Strain MN12-7T, a Member of the Family Sphingobacteriaceae Isolated from an Arctic Soil Sample.</title>
        <authorList>
            <person name="Shivaji S."/>
            <person name="Ara S."/>
            <person name="Prasad S."/>
            <person name="Manasa B.P."/>
            <person name="Begum Z."/>
            <person name="Singh A."/>
            <person name="Kumar Pinnaka A."/>
        </authorList>
    </citation>
    <scope>NUCLEOTIDE SEQUENCE [LARGE SCALE GENOMIC DNA]</scope>
    <source>
        <strain evidence="4 5">MN12-7</strain>
    </source>
</reference>
<evidence type="ECO:0000259" key="3">
    <source>
        <dbReference type="Pfam" id="PF16344"/>
    </source>
</evidence>
<evidence type="ECO:0000313" key="4">
    <source>
        <dbReference type="EMBL" id="EOR94312.1"/>
    </source>
</evidence>
<evidence type="ECO:0000259" key="2">
    <source>
        <dbReference type="Pfam" id="PF04773"/>
    </source>
</evidence>
<comment type="caution">
    <text evidence="4">The sequence shown here is derived from an EMBL/GenBank/DDBJ whole genome shotgun (WGS) entry which is preliminary data.</text>
</comment>
<dbReference type="Gene3D" id="3.55.50.30">
    <property type="match status" value="1"/>
</dbReference>
<organism evidence="4 5">
    <name type="scientific">Arcticibacter svalbardensis MN12-7</name>
    <dbReference type="NCBI Taxonomy" id="1150600"/>
    <lineage>
        <taxon>Bacteria</taxon>
        <taxon>Pseudomonadati</taxon>
        <taxon>Bacteroidota</taxon>
        <taxon>Sphingobacteriia</taxon>
        <taxon>Sphingobacteriales</taxon>
        <taxon>Sphingobacteriaceae</taxon>
        <taxon>Arcticibacter</taxon>
    </lineage>
</organism>
<dbReference type="AlphaFoldDB" id="R9GR41"/>
<dbReference type="PANTHER" id="PTHR30273:SF2">
    <property type="entry name" value="PROTEIN FECR"/>
    <property type="match status" value="1"/>
</dbReference>
<dbReference type="GO" id="GO:0016989">
    <property type="term" value="F:sigma factor antagonist activity"/>
    <property type="evidence" value="ECO:0007669"/>
    <property type="project" value="TreeGrafter"/>
</dbReference>
<feature type="transmembrane region" description="Helical" evidence="1">
    <location>
        <begin position="93"/>
        <end position="114"/>
    </location>
</feature>
<dbReference type="EMBL" id="AQPN01000090">
    <property type="protein sequence ID" value="EOR94312.1"/>
    <property type="molecule type" value="Genomic_DNA"/>
</dbReference>
<dbReference type="Proteomes" id="UP000014174">
    <property type="component" value="Unassembled WGS sequence"/>
</dbReference>
<keyword evidence="1" id="KW-0472">Membrane</keyword>
<gene>
    <name evidence="4" type="ORF">ADIARSV_2553</name>
</gene>
<dbReference type="InterPro" id="IPR006860">
    <property type="entry name" value="FecR"/>
</dbReference>
<dbReference type="Gene3D" id="2.60.120.1440">
    <property type="match status" value="1"/>
</dbReference>
<dbReference type="Pfam" id="PF16344">
    <property type="entry name" value="FecR_C"/>
    <property type="match status" value="1"/>
</dbReference>
<proteinExistence type="predicted"/>
<keyword evidence="5" id="KW-1185">Reference proteome</keyword>
<dbReference type="InterPro" id="IPR032508">
    <property type="entry name" value="FecR_C"/>
</dbReference>
<accession>R9GR41</accession>
<dbReference type="RefSeq" id="WP_016195784.1">
    <property type="nucleotide sequence ID" value="NZ_AQPN01000090.1"/>
</dbReference>
<dbReference type="PANTHER" id="PTHR30273">
    <property type="entry name" value="PERIPLASMIC SIGNAL SENSOR AND SIGMA FACTOR ACTIVATOR FECR-RELATED"/>
    <property type="match status" value="1"/>
</dbReference>
<dbReference type="InterPro" id="IPR012373">
    <property type="entry name" value="Ferrdict_sens_TM"/>
</dbReference>
<dbReference type="STRING" id="1150600.ADIARSV_2553"/>
<dbReference type="eggNOG" id="COG3712">
    <property type="taxonomic scope" value="Bacteria"/>
</dbReference>
<dbReference type="OrthoDB" id="1099963at2"/>
<evidence type="ECO:0000256" key="1">
    <source>
        <dbReference type="SAM" id="Phobius"/>
    </source>
</evidence>
<keyword evidence="1" id="KW-0812">Transmembrane</keyword>
<feature type="domain" description="FecR protein" evidence="2">
    <location>
        <begin position="169"/>
        <end position="262"/>
    </location>
</feature>
<dbReference type="Pfam" id="PF04773">
    <property type="entry name" value="FecR"/>
    <property type="match status" value="1"/>
</dbReference>
<evidence type="ECO:0000313" key="5">
    <source>
        <dbReference type="Proteomes" id="UP000014174"/>
    </source>
</evidence>